<dbReference type="Gene3D" id="3.30.460.10">
    <property type="entry name" value="Beta Polymerase, domain 2"/>
    <property type="match status" value="1"/>
</dbReference>
<dbReference type="Pfam" id="PF26305">
    <property type="entry name" value="CD_NTase_C"/>
    <property type="match status" value="1"/>
</dbReference>
<feature type="domain" description="cGAS/DncV-like nucleotidyltransferase C-terminal helical" evidence="5">
    <location>
        <begin position="226"/>
        <end position="319"/>
    </location>
</feature>
<protein>
    <recommendedName>
        <fullName evidence="5">cGAS/DncV-like nucleotidyltransferase C-terminal helical domain-containing protein</fullName>
    </recommendedName>
</protein>
<dbReference type="OrthoDB" id="8264173at2"/>
<keyword evidence="3" id="KW-0547">Nucleotide-binding</keyword>
<evidence type="ECO:0000256" key="4">
    <source>
        <dbReference type="ARBA" id="ARBA00023118"/>
    </source>
</evidence>
<evidence type="ECO:0000256" key="1">
    <source>
        <dbReference type="ARBA" id="ARBA00022679"/>
    </source>
</evidence>
<evidence type="ECO:0000256" key="3">
    <source>
        <dbReference type="ARBA" id="ARBA00022741"/>
    </source>
</evidence>
<dbReference type="SUPFAM" id="SSF81301">
    <property type="entry name" value="Nucleotidyltransferase"/>
    <property type="match status" value="1"/>
</dbReference>
<keyword evidence="1" id="KW-0808">Transferase</keyword>
<dbReference type="AlphaFoldDB" id="A0A562J3M5"/>
<keyword evidence="4" id="KW-0051">Antiviral defense</keyword>
<proteinExistence type="predicted"/>
<dbReference type="Proteomes" id="UP000315343">
    <property type="component" value="Unassembled WGS sequence"/>
</dbReference>
<accession>A0A562J3M5</accession>
<dbReference type="EMBL" id="VLKH01000012">
    <property type="protein sequence ID" value="TWH77760.1"/>
    <property type="molecule type" value="Genomic_DNA"/>
</dbReference>
<dbReference type="InterPro" id="IPR043519">
    <property type="entry name" value="NT_sf"/>
</dbReference>
<sequence length="354" mass="40766">MAKNYSNRLLELRSRKNDINILQESYGYKGYTIDSYKQFIKMASESNDIQNYFIEAMAPVDDIYTKNTYKEADRVKNQLDKIKTSSLNFEYEYQGSVSNNTHIKAHSDIDVLVIIDRYIALEHPLVPSNPYQGNPIDDLMELRLTSEKHLTSAFPQADVDCSGAKAIGLSGGSLRRKVDVVPSNWFNTVDYDRTKLKHYRGIQVLDKYKKERILNTPFYHNFLLDIKDRNTSGNFKRIVRLLKTLKADSDQDISLSSYDIVAIAYNMETSKYYTGDKYILLLKNVYSYLNDLALMPSTARNNIDVPDKSRKIFNEASKYTGLTRLKDEVEELLKSLITSYGLSDYLVEYKAIAV</sequence>
<comment type="caution">
    <text evidence="6">The sequence shown here is derived from an EMBL/GenBank/DDBJ whole genome shotgun (WGS) entry which is preliminary data.</text>
</comment>
<evidence type="ECO:0000313" key="7">
    <source>
        <dbReference type="Proteomes" id="UP000315343"/>
    </source>
</evidence>
<evidence type="ECO:0000256" key="2">
    <source>
        <dbReference type="ARBA" id="ARBA00022695"/>
    </source>
</evidence>
<name>A0A562J3M5_9FIRM</name>
<gene>
    <name evidence="6" type="ORF">LY60_03269</name>
</gene>
<organism evidence="6 7">
    <name type="scientific">Sedimentibacter saalensis</name>
    <dbReference type="NCBI Taxonomy" id="130788"/>
    <lineage>
        <taxon>Bacteria</taxon>
        <taxon>Bacillati</taxon>
        <taxon>Bacillota</taxon>
        <taxon>Tissierellia</taxon>
        <taxon>Sedimentibacter</taxon>
    </lineage>
</organism>
<evidence type="ECO:0000313" key="6">
    <source>
        <dbReference type="EMBL" id="TWH77760.1"/>
    </source>
</evidence>
<dbReference type="RefSeq" id="WP_145086170.1">
    <property type="nucleotide sequence ID" value="NZ_DAMBUX010000004.1"/>
</dbReference>
<dbReference type="InterPro" id="IPR058909">
    <property type="entry name" value="CD_NTase_C"/>
</dbReference>
<keyword evidence="2" id="KW-0548">Nucleotidyltransferase</keyword>
<reference evidence="6 7" key="1">
    <citation type="submission" date="2019-07" db="EMBL/GenBank/DDBJ databases">
        <title>Genomic Encyclopedia of Type Strains, Phase I: the one thousand microbial genomes (KMG-I) project.</title>
        <authorList>
            <person name="Kyrpides N."/>
        </authorList>
    </citation>
    <scope>NUCLEOTIDE SEQUENCE [LARGE SCALE GENOMIC DNA]</scope>
    <source>
        <strain evidence="6 7">DSM 13558</strain>
    </source>
</reference>
<evidence type="ECO:0000259" key="5">
    <source>
        <dbReference type="Pfam" id="PF26305"/>
    </source>
</evidence>
<keyword evidence="7" id="KW-1185">Reference proteome</keyword>